<evidence type="ECO:0000256" key="3">
    <source>
        <dbReference type="ARBA" id="ARBA00023027"/>
    </source>
</evidence>
<dbReference type="EMBL" id="JAPNKA010000001">
    <property type="protein sequence ID" value="MCY1078432.1"/>
    <property type="molecule type" value="Genomic_DNA"/>
</dbReference>
<keyword evidence="2" id="KW-0808">Transferase</keyword>
<dbReference type="CDD" id="cd01407">
    <property type="entry name" value="SIR2-fam"/>
    <property type="match status" value="1"/>
</dbReference>
<keyword evidence="4" id="KW-0862">Zinc</keyword>
<reference evidence="8 9" key="1">
    <citation type="submission" date="2022-11" db="EMBL/GenBank/DDBJ databases">
        <title>Minimal conservation of predation-associated metabolite biosynthetic gene clusters underscores biosynthetic potential of Myxococcota including descriptions for ten novel species: Archangium lansinium sp. nov., Myxococcus landrumus sp. nov., Nannocystis bai.</title>
        <authorList>
            <person name="Ahearne A."/>
            <person name="Stevens C."/>
            <person name="Phillips K."/>
        </authorList>
    </citation>
    <scope>NUCLEOTIDE SEQUENCE [LARGE SCALE GENOMIC DNA]</scope>
    <source>
        <strain evidence="8 9">MIWBW</strain>
    </source>
</reference>
<feature type="domain" description="Deacetylase sirtuin-type" evidence="7">
    <location>
        <begin position="194"/>
        <end position="450"/>
    </location>
</feature>
<feature type="binding site" evidence="4">
    <location>
        <position position="353"/>
    </location>
    <ligand>
        <name>Zn(2+)</name>
        <dbReference type="ChEBI" id="CHEBI:29105"/>
    </ligand>
</feature>
<comment type="caution">
    <text evidence="8">The sequence shown here is derived from an EMBL/GenBank/DDBJ whole genome shotgun (WGS) entry which is preliminary data.</text>
</comment>
<accession>A0ABT4A9U8</accession>
<evidence type="ECO:0000259" key="7">
    <source>
        <dbReference type="PROSITE" id="PS50305"/>
    </source>
</evidence>
<organism evidence="8 9">
    <name type="scientific">Archangium lansingense</name>
    <dbReference type="NCBI Taxonomy" id="2995310"/>
    <lineage>
        <taxon>Bacteria</taxon>
        <taxon>Pseudomonadati</taxon>
        <taxon>Myxococcota</taxon>
        <taxon>Myxococcia</taxon>
        <taxon>Myxococcales</taxon>
        <taxon>Cystobacterineae</taxon>
        <taxon>Archangiaceae</taxon>
        <taxon>Archangium</taxon>
    </lineage>
</organism>
<feature type="binding site" evidence="4">
    <location>
        <position position="325"/>
    </location>
    <ligand>
        <name>Zn(2+)</name>
        <dbReference type="ChEBI" id="CHEBI:29105"/>
    </ligand>
</feature>
<dbReference type="InterPro" id="IPR029035">
    <property type="entry name" value="DHS-like_NAD/FAD-binding_dom"/>
</dbReference>
<name>A0ABT4A9U8_9BACT</name>
<gene>
    <name evidence="8" type="ORF">OV287_28545</name>
</gene>
<evidence type="ECO:0000256" key="1">
    <source>
        <dbReference type="ARBA" id="ARBA00012928"/>
    </source>
</evidence>
<keyword evidence="5" id="KW-0802">TPR repeat</keyword>
<dbReference type="Gene3D" id="1.25.40.10">
    <property type="entry name" value="Tetratricopeptide repeat domain"/>
    <property type="match status" value="1"/>
</dbReference>
<evidence type="ECO:0000256" key="6">
    <source>
        <dbReference type="SAM" id="MobiDB-lite"/>
    </source>
</evidence>
<dbReference type="InterPro" id="IPR050134">
    <property type="entry name" value="NAD-dep_sirtuin_deacylases"/>
</dbReference>
<dbReference type="InterPro" id="IPR026590">
    <property type="entry name" value="Ssirtuin_cat_dom"/>
</dbReference>
<dbReference type="Pfam" id="PF02146">
    <property type="entry name" value="SIR2"/>
    <property type="match status" value="1"/>
</dbReference>
<dbReference type="InterPro" id="IPR019734">
    <property type="entry name" value="TPR_rpt"/>
</dbReference>
<dbReference type="RefSeq" id="WP_267537215.1">
    <property type="nucleotide sequence ID" value="NZ_JAPNKA010000001.1"/>
</dbReference>
<feature type="region of interest" description="Disordered" evidence="6">
    <location>
        <begin position="177"/>
        <end position="196"/>
    </location>
</feature>
<dbReference type="InterPro" id="IPR003000">
    <property type="entry name" value="Sirtuin"/>
</dbReference>
<dbReference type="SMART" id="SM00028">
    <property type="entry name" value="TPR"/>
    <property type="match status" value="3"/>
</dbReference>
<dbReference type="InterPro" id="IPR011990">
    <property type="entry name" value="TPR-like_helical_dom_sf"/>
</dbReference>
<dbReference type="PANTHER" id="PTHR11085">
    <property type="entry name" value="NAD-DEPENDENT PROTEIN DEACYLASE SIRTUIN-5, MITOCHONDRIAL-RELATED"/>
    <property type="match status" value="1"/>
</dbReference>
<keyword evidence="9" id="KW-1185">Reference proteome</keyword>
<dbReference type="Gene3D" id="3.30.1600.10">
    <property type="entry name" value="SIR2/SIRT2 'Small Domain"/>
    <property type="match status" value="1"/>
</dbReference>
<feature type="repeat" description="TPR" evidence="5">
    <location>
        <begin position="69"/>
        <end position="102"/>
    </location>
</feature>
<proteinExistence type="predicted"/>
<dbReference type="Proteomes" id="UP001207654">
    <property type="component" value="Unassembled WGS sequence"/>
</dbReference>
<dbReference type="Gene3D" id="3.40.50.1220">
    <property type="entry name" value="TPP-binding domain"/>
    <property type="match status" value="1"/>
</dbReference>
<keyword evidence="4" id="KW-0479">Metal-binding</keyword>
<feature type="active site" description="Proton acceptor" evidence="4">
    <location>
        <position position="317"/>
    </location>
</feature>
<evidence type="ECO:0000313" key="9">
    <source>
        <dbReference type="Proteomes" id="UP001207654"/>
    </source>
</evidence>
<feature type="binding site" evidence="4">
    <location>
        <position position="350"/>
    </location>
    <ligand>
        <name>Zn(2+)</name>
        <dbReference type="ChEBI" id="CHEBI:29105"/>
    </ligand>
</feature>
<keyword evidence="3" id="KW-0520">NAD</keyword>
<dbReference type="PANTHER" id="PTHR11085:SF10">
    <property type="entry name" value="NAD-DEPENDENT PROTEIN DEACYLASE SIRTUIN-5, MITOCHONDRIAL-RELATED"/>
    <property type="match status" value="1"/>
</dbReference>
<dbReference type="SUPFAM" id="SSF52467">
    <property type="entry name" value="DHS-like NAD/FAD-binding domain"/>
    <property type="match status" value="1"/>
</dbReference>
<evidence type="ECO:0000256" key="4">
    <source>
        <dbReference type="PROSITE-ProRule" id="PRU00236"/>
    </source>
</evidence>
<dbReference type="EC" id="2.3.1.286" evidence="1"/>
<dbReference type="PROSITE" id="PS50305">
    <property type="entry name" value="SIRTUIN"/>
    <property type="match status" value="1"/>
</dbReference>
<protein>
    <recommendedName>
        <fullName evidence="1">protein acetyllysine N-acetyltransferase</fullName>
        <ecNumber evidence="1">2.3.1.286</ecNumber>
    </recommendedName>
</protein>
<dbReference type="SUPFAM" id="SSF48452">
    <property type="entry name" value="TPR-like"/>
    <property type="match status" value="1"/>
</dbReference>
<dbReference type="InterPro" id="IPR026591">
    <property type="entry name" value="Sirtuin_cat_small_dom_sf"/>
</dbReference>
<evidence type="ECO:0000256" key="2">
    <source>
        <dbReference type="ARBA" id="ARBA00022679"/>
    </source>
</evidence>
<dbReference type="PROSITE" id="PS50005">
    <property type="entry name" value="TPR"/>
    <property type="match status" value="1"/>
</dbReference>
<evidence type="ECO:0000313" key="8">
    <source>
        <dbReference type="EMBL" id="MCY1078432.1"/>
    </source>
</evidence>
<feature type="binding site" evidence="4">
    <location>
        <position position="328"/>
    </location>
    <ligand>
        <name>Zn(2+)</name>
        <dbReference type="ChEBI" id="CHEBI:29105"/>
    </ligand>
</feature>
<dbReference type="Pfam" id="PF13432">
    <property type="entry name" value="TPR_16"/>
    <property type="match status" value="1"/>
</dbReference>
<sequence>MNELHTRGLALLRAGHEHEAASYLREAVCLSPDDARARYHLALAHRLRGELTEARAELLAALELEPTLAPACAQLGSLALVAGELQEAISWLSRALATHPGHRLSRYQLGVALRFAGHRMEAISLLRSSLEPGPGALPPVLAQRVRGQLADALNDLALGARPLAQCAAPLVTELLEEQAPPSKEAPLPESNGERESRVATPLEAAHLLAGARSILALTGSGISVGSGLATRKELWQRWDRDAAVSVFKFREAPEVLWEVIADFLGEGQHRPNAAHLALAECPDLLGIVTQNVDGLHQEAHREVHGEPAPMPPVVELHGTLLETRCHDCNTRPGRTAGSYVGTTTPRPPRCERCNGPLRPDVVLFGERVAPERMSQALELVRRCDALLVVGTAMDVAPASELPRIARANGVPVVEIKRTASRLSRSLDTVLVPGEADAVLPELIQALRRMR</sequence>
<evidence type="ECO:0000256" key="5">
    <source>
        <dbReference type="PROSITE-ProRule" id="PRU00339"/>
    </source>
</evidence>